<feature type="compositionally biased region" description="Basic and acidic residues" evidence="7">
    <location>
        <begin position="145"/>
        <end position="161"/>
    </location>
</feature>
<dbReference type="GO" id="GO:0005080">
    <property type="term" value="F:protein kinase C binding"/>
    <property type="evidence" value="ECO:0007669"/>
    <property type="project" value="TreeGrafter"/>
</dbReference>
<dbReference type="GO" id="GO:0035973">
    <property type="term" value="P:aggrephagy"/>
    <property type="evidence" value="ECO:0007669"/>
    <property type="project" value="TreeGrafter"/>
</dbReference>
<sequence length="1058" mass="118468">MKPDLALDWKGHASQTFEFIAKFQSDNRFSDAFLAAGDLVVPVHRLILSACSAFFDRLFTRVELSTTTPRTVITVDGCPEVVEAVIDFMYTGEAVVSSDKLEEFMLLSRRLEIRGLKEGTGNERQTKLTTVVEPERSQIVTRKRALSEAQDKEPVTREWRTTPRRRRRKLAIPSKSASSAPSQEVTIQSCSTKLENLDAEFTTEENSASWNNEDMLSSKLEFVKSQRNADILVLDACLFYPFLDGSSWRCADNKRFPCYGRVHLDATRSVCLTEDPGHSHPPNFERVAAKRVYSMMKQAVEETPILTESTEAIQRYIEQLGVPPDVLAHLPSPTLIRRKLRRYCAYKWGTKDDDNSSDEQCGHDCKLKEGSTTHSCQRRLFLGEGDPSEEDLKRVQEIKGMQVTEMREILGKTKGFLKALEAPEQSLVEAQKQMESLRLRRATLDRRASIGIRDIDTIERERQNCNMERSLIERQTQLLKKKIRDARKERGELEKKCRTLRNKILENKQSLERKMCNLLENAVFVLQLSVGDKNENRIISFPNGDDSAGVFPALKAKVLTWAPGLTENDFNIAWKDEDGDIIVIGSADELKSVLDLIPQSTDLRPRKVKLLVLPVDTEKKKCSAETVVENREECIGEEHMNVICDGCNQRVRGFRYKCLVCPDYDLCQKCEASGKIHAAHQMLRAPLPLLATDPRANPAGPFMVVRKSGGVLELEQRGNERADERCLVCPDYDLCQKCEASGKIHAAHQMLRAPLPLLATDPRANPAGPFMVVRKSGGVLELEQRGNERADERNVDGCKFRMDSFRVPQEQVGNMLKNFWTALSVVGFDSDGEDEKDERKTEALAKEAPSTIHSEQRNDVIPEAEVSSSDSSENAEGSSDTTLSMGEKETEEQRAGAVSGTAVVALNDEEKSVDAEVLVLDDEEEKSQRTLNAEGSSDTTLSMDEKETEEQRAGAVSGTAVVALNDEEKSVDAEVLVLDDEEEKSQIEDGDWTDLVEPNEAVSENLSDAVMKCLKIMKELGFTDEGGWLTELLKHNNGDLNKTLDQLEASGGIGREGH</sequence>
<feature type="region of interest" description="Disordered" evidence="7">
    <location>
        <begin position="830"/>
        <end position="898"/>
    </location>
</feature>
<protein>
    <submittedName>
        <fullName evidence="10">Uncharacterized protein</fullName>
    </submittedName>
</protein>
<accession>A0A7R9BJI2</accession>
<feature type="compositionally biased region" description="Basic and acidic residues" evidence="7">
    <location>
        <begin position="943"/>
        <end position="952"/>
    </location>
</feature>
<dbReference type="InterPro" id="IPR052260">
    <property type="entry name" value="Autophagy_Rcpt_SigReg"/>
</dbReference>
<dbReference type="SUPFAM" id="SSF54695">
    <property type="entry name" value="POZ domain"/>
    <property type="match status" value="1"/>
</dbReference>
<feature type="compositionally biased region" description="Low complexity" evidence="7">
    <location>
        <begin position="173"/>
        <end position="182"/>
    </location>
</feature>
<dbReference type="PANTHER" id="PTHR15090">
    <property type="entry name" value="SEQUESTOSOME 1-RELATED"/>
    <property type="match status" value="1"/>
</dbReference>
<feature type="coiled-coil region" evidence="6">
    <location>
        <begin position="427"/>
        <end position="503"/>
    </location>
</feature>
<dbReference type="PROSITE" id="PS50135">
    <property type="entry name" value="ZF_ZZ_2"/>
    <property type="match status" value="1"/>
</dbReference>
<feature type="domain" description="BTB" evidence="8">
    <location>
        <begin position="30"/>
        <end position="98"/>
    </location>
</feature>
<keyword evidence="4" id="KW-0539">Nucleus</keyword>
<feature type="region of interest" description="Disordered" evidence="7">
    <location>
        <begin position="920"/>
        <end position="956"/>
    </location>
</feature>
<dbReference type="GO" id="GO:0008270">
    <property type="term" value="F:zinc ion binding"/>
    <property type="evidence" value="ECO:0007669"/>
    <property type="project" value="UniProtKB-KW"/>
</dbReference>
<organism evidence="10">
    <name type="scientific">Notodromas monacha</name>
    <dbReference type="NCBI Taxonomy" id="399045"/>
    <lineage>
        <taxon>Eukaryota</taxon>
        <taxon>Metazoa</taxon>
        <taxon>Ecdysozoa</taxon>
        <taxon>Arthropoda</taxon>
        <taxon>Crustacea</taxon>
        <taxon>Oligostraca</taxon>
        <taxon>Ostracoda</taxon>
        <taxon>Podocopa</taxon>
        <taxon>Podocopida</taxon>
        <taxon>Cypridocopina</taxon>
        <taxon>Cypridoidea</taxon>
        <taxon>Cyprididae</taxon>
        <taxon>Notodromas</taxon>
    </lineage>
</organism>
<dbReference type="Pfam" id="PF00569">
    <property type="entry name" value="ZZ"/>
    <property type="match status" value="2"/>
</dbReference>
<feature type="compositionally biased region" description="Polar residues" evidence="7">
    <location>
        <begin position="929"/>
        <end position="942"/>
    </location>
</feature>
<evidence type="ECO:0000259" key="9">
    <source>
        <dbReference type="PROSITE" id="PS50135"/>
    </source>
</evidence>
<dbReference type="SUPFAM" id="SSF57850">
    <property type="entry name" value="RING/U-box"/>
    <property type="match status" value="2"/>
</dbReference>
<reference evidence="10" key="1">
    <citation type="submission" date="2020-11" db="EMBL/GenBank/DDBJ databases">
        <authorList>
            <person name="Tran Van P."/>
        </authorList>
    </citation>
    <scope>NUCLEOTIDE SEQUENCE</scope>
</reference>
<dbReference type="InterPro" id="IPR000210">
    <property type="entry name" value="BTB/POZ_dom"/>
</dbReference>
<dbReference type="GO" id="GO:0044753">
    <property type="term" value="C:amphisome"/>
    <property type="evidence" value="ECO:0007669"/>
    <property type="project" value="TreeGrafter"/>
</dbReference>
<feature type="domain" description="ZZ-type" evidence="9">
    <location>
        <begin position="639"/>
        <end position="690"/>
    </location>
</feature>
<name>A0A7R9BJI2_9CRUS</name>
<evidence type="ECO:0000256" key="6">
    <source>
        <dbReference type="SAM" id="Coils"/>
    </source>
</evidence>
<dbReference type="SUPFAM" id="SSF46934">
    <property type="entry name" value="UBA-like"/>
    <property type="match status" value="1"/>
</dbReference>
<dbReference type="OrthoDB" id="6482909at2759"/>
<dbReference type="Gene3D" id="1.10.8.10">
    <property type="entry name" value="DNA helicase RuvA subunit, C-terminal domain"/>
    <property type="match status" value="1"/>
</dbReference>
<evidence type="ECO:0000256" key="4">
    <source>
        <dbReference type="ARBA" id="ARBA00023242"/>
    </source>
</evidence>
<dbReference type="GO" id="GO:0007032">
    <property type="term" value="P:endosome organization"/>
    <property type="evidence" value="ECO:0007669"/>
    <property type="project" value="TreeGrafter"/>
</dbReference>
<dbReference type="Gene3D" id="3.30.60.90">
    <property type="match status" value="2"/>
</dbReference>
<evidence type="ECO:0000256" key="3">
    <source>
        <dbReference type="ARBA" id="ARBA00022833"/>
    </source>
</evidence>
<evidence type="ECO:0000313" key="10">
    <source>
        <dbReference type="EMBL" id="CAD7276462.1"/>
    </source>
</evidence>
<evidence type="ECO:0000313" key="11">
    <source>
        <dbReference type="Proteomes" id="UP000678499"/>
    </source>
</evidence>
<dbReference type="Pfam" id="PF00651">
    <property type="entry name" value="BTB"/>
    <property type="match status" value="1"/>
</dbReference>
<dbReference type="SMART" id="SM00225">
    <property type="entry name" value="BTB"/>
    <property type="match status" value="1"/>
</dbReference>
<dbReference type="InterPro" id="IPR033741">
    <property type="entry name" value="SQSTM_UBA"/>
</dbReference>
<dbReference type="GO" id="GO:0000423">
    <property type="term" value="P:mitophagy"/>
    <property type="evidence" value="ECO:0007669"/>
    <property type="project" value="TreeGrafter"/>
</dbReference>
<feature type="region of interest" description="Disordered" evidence="7">
    <location>
        <begin position="143"/>
        <end position="186"/>
    </location>
</feature>
<proteinExistence type="predicted"/>
<dbReference type="InterPro" id="IPR011333">
    <property type="entry name" value="SKP1/BTB/POZ_sf"/>
</dbReference>
<dbReference type="GO" id="GO:0070530">
    <property type="term" value="F:K63-linked polyubiquitin modification-dependent protein binding"/>
    <property type="evidence" value="ECO:0007669"/>
    <property type="project" value="TreeGrafter"/>
</dbReference>
<dbReference type="InterPro" id="IPR043145">
    <property type="entry name" value="Znf_ZZ_sf"/>
</dbReference>
<dbReference type="SUPFAM" id="SSF54277">
    <property type="entry name" value="CAD &amp; PB1 domains"/>
    <property type="match status" value="1"/>
</dbReference>
<evidence type="ECO:0000256" key="5">
    <source>
        <dbReference type="PROSITE-ProRule" id="PRU00228"/>
    </source>
</evidence>
<dbReference type="PROSITE" id="PS50097">
    <property type="entry name" value="BTB"/>
    <property type="match status" value="1"/>
</dbReference>
<keyword evidence="6" id="KW-0175">Coiled coil</keyword>
<evidence type="ECO:0000259" key="8">
    <source>
        <dbReference type="PROSITE" id="PS50097"/>
    </source>
</evidence>
<keyword evidence="11" id="KW-1185">Reference proteome</keyword>
<dbReference type="EMBL" id="CAJPEX010000632">
    <property type="protein sequence ID" value="CAG0916614.1"/>
    <property type="molecule type" value="Genomic_DNA"/>
</dbReference>
<feature type="compositionally biased region" description="Low complexity" evidence="7">
    <location>
        <begin position="863"/>
        <end position="880"/>
    </location>
</feature>
<dbReference type="CDD" id="cd18186">
    <property type="entry name" value="BTB_POZ_ZBTB_KLHL-like"/>
    <property type="match status" value="1"/>
</dbReference>
<keyword evidence="1" id="KW-0479">Metal-binding</keyword>
<dbReference type="CDD" id="cd02340">
    <property type="entry name" value="ZZ_NBR1_like"/>
    <property type="match status" value="1"/>
</dbReference>
<dbReference type="EMBL" id="OA882669">
    <property type="protein sequence ID" value="CAD7276462.1"/>
    <property type="molecule type" value="Genomic_DNA"/>
</dbReference>
<keyword evidence="2 5" id="KW-0863">Zinc-finger</keyword>
<dbReference type="InterPro" id="IPR000433">
    <property type="entry name" value="Znf_ZZ"/>
</dbReference>
<dbReference type="Gene3D" id="2.20.25.240">
    <property type="match status" value="1"/>
</dbReference>
<gene>
    <name evidence="10" type="ORF">NMOB1V02_LOCUS4224</name>
</gene>
<dbReference type="PROSITE" id="PS01357">
    <property type="entry name" value="ZF_ZZ_1"/>
    <property type="match status" value="1"/>
</dbReference>
<dbReference type="Proteomes" id="UP000678499">
    <property type="component" value="Unassembled WGS sequence"/>
</dbReference>
<dbReference type="SMART" id="SM00291">
    <property type="entry name" value="ZnF_ZZ"/>
    <property type="match status" value="2"/>
</dbReference>
<evidence type="ECO:0000256" key="2">
    <source>
        <dbReference type="ARBA" id="ARBA00022771"/>
    </source>
</evidence>
<dbReference type="Gene3D" id="3.30.710.10">
    <property type="entry name" value="Potassium Channel Kv1.1, Chain A"/>
    <property type="match status" value="1"/>
</dbReference>
<evidence type="ECO:0000256" key="7">
    <source>
        <dbReference type="SAM" id="MobiDB-lite"/>
    </source>
</evidence>
<dbReference type="Pfam" id="PF16577">
    <property type="entry name" value="UBA_5"/>
    <property type="match status" value="1"/>
</dbReference>
<dbReference type="PANTHER" id="PTHR15090:SF0">
    <property type="entry name" value="SEQUESTOSOME-1"/>
    <property type="match status" value="1"/>
</dbReference>
<dbReference type="AlphaFoldDB" id="A0A7R9BJI2"/>
<keyword evidence="3" id="KW-0862">Zinc</keyword>
<evidence type="ECO:0000256" key="1">
    <source>
        <dbReference type="ARBA" id="ARBA00022723"/>
    </source>
</evidence>
<dbReference type="Gene3D" id="3.10.20.90">
    <property type="entry name" value="Phosphatidylinositol 3-kinase Catalytic Subunit, Chain A, domain 1"/>
    <property type="match status" value="1"/>
</dbReference>
<dbReference type="GO" id="GO:0016235">
    <property type="term" value="C:aggresome"/>
    <property type="evidence" value="ECO:0007669"/>
    <property type="project" value="TreeGrafter"/>
</dbReference>
<dbReference type="InterPro" id="IPR009060">
    <property type="entry name" value="UBA-like_sf"/>
</dbReference>